<dbReference type="SUPFAM" id="SSF88946">
    <property type="entry name" value="Sigma2 domain of RNA polymerase sigma factors"/>
    <property type="match status" value="1"/>
</dbReference>
<dbReference type="PANTHER" id="PTHR43133:SF8">
    <property type="entry name" value="RNA POLYMERASE SIGMA FACTOR HI_1459-RELATED"/>
    <property type="match status" value="1"/>
</dbReference>
<feature type="domain" description="RNA polymerase sigma factor 70 region 4 type 2" evidence="7">
    <location>
        <begin position="119"/>
        <end position="167"/>
    </location>
</feature>
<dbReference type="RefSeq" id="WP_271998666.1">
    <property type="nucleotide sequence ID" value="NZ_JAQNDN010000005.1"/>
</dbReference>
<keyword evidence="9" id="KW-1185">Reference proteome</keyword>
<proteinExistence type="inferred from homology"/>
<dbReference type="SUPFAM" id="SSF88659">
    <property type="entry name" value="Sigma3 and sigma4 domains of RNA polymerase sigma factors"/>
    <property type="match status" value="1"/>
</dbReference>
<dbReference type="InterPro" id="IPR013249">
    <property type="entry name" value="RNA_pol_sigma70_r4_t2"/>
</dbReference>
<keyword evidence="2" id="KW-0805">Transcription regulation</keyword>
<dbReference type="Proteomes" id="UP001217838">
    <property type="component" value="Unassembled WGS sequence"/>
</dbReference>
<evidence type="ECO:0000256" key="5">
    <source>
        <dbReference type="ARBA" id="ARBA00023163"/>
    </source>
</evidence>
<evidence type="ECO:0000256" key="3">
    <source>
        <dbReference type="ARBA" id="ARBA00023082"/>
    </source>
</evidence>
<dbReference type="Pfam" id="PF04542">
    <property type="entry name" value="Sigma70_r2"/>
    <property type="match status" value="1"/>
</dbReference>
<dbReference type="Gene3D" id="1.10.1740.10">
    <property type="match status" value="1"/>
</dbReference>
<dbReference type="InterPro" id="IPR036388">
    <property type="entry name" value="WH-like_DNA-bd_sf"/>
</dbReference>
<gene>
    <name evidence="8" type="ORF">POL58_15005</name>
</gene>
<keyword evidence="4" id="KW-0238">DNA-binding</keyword>
<dbReference type="NCBIfam" id="TIGR02937">
    <property type="entry name" value="sigma70-ECF"/>
    <property type="match status" value="1"/>
</dbReference>
<dbReference type="InterPro" id="IPR039425">
    <property type="entry name" value="RNA_pol_sigma-70-like"/>
</dbReference>
<protein>
    <submittedName>
        <fullName evidence="8">RNA polymerase sigma factor</fullName>
    </submittedName>
</protein>
<evidence type="ECO:0000313" key="9">
    <source>
        <dbReference type="Proteomes" id="UP001217838"/>
    </source>
</evidence>
<dbReference type="InterPro" id="IPR013324">
    <property type="entry name" value="RNA_pol_sigma_r3/r4-like"/>
</dbReference>
<comment type="similarity">
    <text evidence="1">Belongs to the sigma-70 factor family. ECF subfamily.</text>
</comment>
<sequence length="206" mass="23962">MESDFDLLERWRAGDRNAGTRLFERHFKPLYRFFRNKVGDDAEDLVQQTFLACVQSRDGFRGDASFRTYLFTVARNKIHHHFSRHQRKQERIDFGVTSVIDLGVSVQRLMVQDEEHKHLLHALRKLPVDLQIALELHYFEGLSGPELAVVLEIPEGTVRSRLRRGRYLLREALAELTASSERADTTMTSIESWAEEIRDKVLGPRS</sequence>
<evidence type="ECO:0000313" key="8">
    <source>
        <dbReference type="EMBL" id="MDC0669057.1"/>
    </source>
</evidence>
<dbReference type="Gene3D" id="1.10.10.10">
    <property type="entry name" value="Winged helix-like DNA-binding domain superfamily/Winged helix DNA-binding domain"/>
    <property type="match status" value="1"/>
</dbReference>
<dbReference type="InterPro" id="IPR007627">
    <property type="entry name" value="RNA_pol_sigma70_r2"/>
</dbReference>
<keyword evidence="5" id="KW-0804">Transcription</keyword>
<organism evidence="8 9">
    <name type="scientific">Nannocystis radixulma</name>
    <dbReference type="NCBI Taxonomy" id="2995305"/>
    <lineage>
        <taxon>Bacteria</taxon>
        <taxon>Pseudomonadati</taxon>
        <taxon>Myxococcota</taxon>
        <taxon>Polyangia</taxon>
        <taxon>Nannocystales</taxon>
        <taxon>Nannocystaceae</taxon>
        <taxon>Nannocystis</taxon>
    </lineage>
</organism>
<dbReference type="PANTHER" id="PTHR43133">
    <property type="entry name" value="RNA POLYMERASE ECF-TYPE SIGMA FACTO"/>
    <property type="match status" value="1"/>
</dbReference>
<evidence type="ECO:0000256" key="2">
    <source>
        <dbReference type="ARBA" id="ARBA00023015"/>
    </source>
</evidence>
<evidence type="ECO:0000259" key="6">
    <source>
        <dbReference type="Pfam" id="PF04542"/>
    </source>
</evidence>
<dbReference type="InterPro" id="IPR013325">
    <property type="entry name" value="RNA_pol_sigma_r2"/>
</dbReference>
<evidence type="ECO:0000259" key="7">
    <source>
        <dbReference type="Pfam" id="PF08281"/>
    </source>
</evidence>
<dbReference type="EMBL" id="JAQNDN010000005">
    <property type="protein sequence ID" value="MDC0669057.1"/>
    <property type="molecule type" value="Genomic_DNA"/>
</dbReference>
<feature type="domain" description="RNA polymerase sigma-70 region 2" evidence="6">
    <location>
        <begin position="22"/>
        <end position="87"/>
    </location>
</feature>
<evidence type="ECO:0000256" key="4">
    <source>
        <dbReference type="ARBA" id="ARBA00023125"/>
    </source>
</evidence>
<comment type="caution">
    <text evidence="8">The sequence shown here is derived from an EMBL/GenBank/DDBJ whole genome shotgun (WGS) entry which is preliminary data.</text>
</comment>
<evidence type="ECO:0000256" key="1">
    <source>
        <dbReference type="ARBA" id="ARBA00010641"/>
    </source>
</evidence>
<keyword evidence="3" id="KW-0731">Sigma factor</keyword>
<accession>A0ABT5B4N1</accession>
<dbReference type="InterPro" id="IPR014284">
    <property type="entry name" value="RNA_pol_sigma-70_dom"/>
</dbReference>
<dbReference type="Pfam" id="PF08281">
    <property type="entry name" value="Sigma70_r4_2"/>
    <property type="match status" value="1"/>
</dbReference>
<name>A0ABT5B4N1_9BACT</name>
<reference evidence="8 9" key="1">
    <citation type="submission" date="2022-11" db="EMBL/GenBank/DDBJ databases">
        <title>Minimal conservation of predation-associated metabolite biosynthetic gene clusters underscores biosynthetic potential of Myxococcota including descriptions for ten novel species: Archangium lansinium sp. nov., Myxococcus landrumus sp. nov., Nannocystis bai.</title>
        <authorList>
            <person name="Ahearne A."/>
            <person name="Stevens C."/>
            <person name="Dowd S."/>
        </authorList>
    </citation>
    <scope>NUCLEOTIDE SEQUENCE [LARGE SCALE GENOMIC DNA]</scope>
    <source>
        <strain evidence="8 9">NCELM</strain>
    </source>
</reference>